<evidence type="ECO:0000313" key="8">
    <source>
        <dbReference type="EMBL" id="SFP65618.1"/>
    </source>
</evidence>
<comment type="similarity">
    <text evidence="1">Belongs to the transferase hexapeptide repeat family.</text>
</comment>
<evidence type="ECO:0000256" key="7">
    <source>
        <dbReference type="ARBA" id="ARBA00023315"/>
    </source>
</evidence>
<dbReference type="SUPFAM" id="SSF51161">
    <property type="entry name" value="Trimeric LpxA-like enzymes"/>
    <property type="match status" value="1"/>
</dbReference>
<dbReference type="Pfam" id="PF00132">
    <property type="entry name" value="Hexapep"/>
    <property type="match status" value="3"/>
</dbReference>
<dbReference type="RefSeq" id="WP_090501498.1">
    <property type="nucleotide sequence ID" value="NZ_FOWX01000015.1"/>
</dbReference>
<dbReference type="EMBL" id="FOWX01000015">
    <property type="protein sequence ID" value="SFP65618.1"/>
    <property type="molecule type" value="Genomic_DNA"/>
</dbReference>
<accession>A0A1I5S4D6</accession>
<dbReference type="Proteomes" id="UP000198784">
    <property type="component" value="Unassembled WGS sequence"/>
</dbReference>
<dbReference type="InterPro" id="IPR050179">
    <property type="entry name" value="Trans_hexapeptide_repeat"/>
</dbReference>
<dbReference type="OrthoDB" id="9800846at2"/>
<organism evidence="8 9">
    <name type="scientific">Pseudomonas borbori</name>
    <dbReference type="NCBI Taxonomy" id="289003"/>
    <lineage>
        <taxon>Bacteria</taxon>
        <taxon>Pseudomonadati</taxon>
        <taxon>Pseudomonadota</taxon>
        <taxon>Gammaproteobacteria</taxon>
        <taxon>Pseudomonadales</taxon>
        <taxon>Pseudomonadaceae</taxon>
        <taxon>Pseudomonas</taxon>
    </lineage>
</organism>
<keyword evidence="7" id="KW-0012">Acyltransferase</keyword>
<evidence type="ECO:0000256" key="4">
    <source>
        <dbReference type="ARBA" id="ARBA00022679"/>
    </source>
</evidence>
<dbReference type="AlphaFoldDB" id="A0A1I5S4D6"/>
<dbReference type="CDD" id="cd03358">
    <property type="entry name" value="LbH_WxcM_N_like"/>
    <property type="match status" value="1"/>
</dbReference>
<keyword evidence="3" id="KW-0441">Lipid A biosynthesis</keyword>
<dbReference type="InterPro" id="IPR011004">
    <property type="entry name" value="Trimer_LpxA-like_sf"/>
</dbReference>
<dbReference type="PROSITE" id="PS00101">
    <property type="entry name" value="HEXAPEP_TRANSFERASES"/>
    <property type="match status" value="1"/>
</dbReference>
<evidence type="ECO:0000256" key="6">
    <source>
        <dbReference type="ARBA" id="ARBA00023098"/>
    </source>
</evidence>
<dbReference type="InterPro" id="IPR018357">
    <property type="entry name" value="Hexapep_transf_CS"/>
</dbReference>
<proteinExistence type="inferred from homology"/>
<evidence type="ECO:0000256" key="3">
    <source>
        <dbReference type="ARBA" id="ARBA00022556"/>
    </source>
</evidence>
<keyword evidence="9" id="KW-1185">Reference proteome</keyword>
<dbReference type="PANTHER" id="PTHR43300:SF4">
    <property type="entry name" value="ACYL-[ACYL-CARRIER-PROTEIN]--UDP-N-ACETYLGLUCOSAMINE O-ACYLTRANSFERASE"/>
    <property type="match status" value="1"/>
</dbReference>
<dbReference type="GO" id="GO:0016746">
    <property type="term" value="F:acyltransferase activity"/>
    <property type="evidence" value="ECO:0007669"/>
    <property type="project" value="UniProtKB-KW"/>
</dbReference>
<reference evidence="9" key="1">
    <citation type="submission" date="2016-10" db="EMBL/GenBank/DDBJ databases">
        <authorList>
            <person name="Varghese N."/>
            <person name="Submissions S."/>
        </authorList>
    </citation>
    <scope>NUCLEOTIDE SEQUENCE [LARGE SCALE GENOMIC DNA]</scope>
    <source>
        <strain evidence="9">DSM 17834</strain>
    </source>
</reference>
<dbReference type="GO" id="GO:0016020">
    <property type="term" value="C:membrane"/>
    <property type="evidence" value="ECO:0007669"/>
    <property type="project" value="GOC"/>
</dbReference>
<gene>
    <name evidence="8" type="ORF">SAMN05216190_1153</name>
</gene>
<dbReference type="GO" id="GO:0009245">
    <property type="term" value="P:lipid A biosynthetic process"/>
    <property type="evidence" value="ECO:0007669"/>
    <property type="project" value="UniProtKB-KW"/>
</dbReference>
<evidence type="ECO:0000313" key="9">
    <source>
        <dbReference type="Proteomes" id="UP000198784"/>
    </source>
</evidence>
<evidence type="ECO:0000256" key="1">
    <source>
        <dbReference type="ARBA" id="ARBA00007274"/>
    </source>
</evidence>
<dbReference type="Gene3D" id="2.160.10.10">
    <property type="entry name" value="Hexapeptide repeat proteins"/>
    <property type="match status" value="1"/>
</dbReference>
<evidence type="ECO:0000256" key="2">
    <source>
        <dbReference type="ARBA" id="ARBA00022516"/>
    </source>
</evidence>
<keyword evidence="2" id="KW-0444">Lipid biosynthesis</keyword>
<protein>
    <submittedName>
        <fullName evidence="8">Acetyltransferase (Isoleucine patch superfamily)</fullName>
    </submittedName>
</protein>
<keyword evidence="6" id="KW-0443">Lipid metabolism</keyword>
<dbReference type="STRING" id="289003.SAMN05216190_1153"/>
<keyword evidence="5" id="KW-0677">Repeat</keyword>
<evidence type="ECO:0000256" key="5">
    <source>
        <dbReference type="ARBA" id="ARBA00022737"/>
    </source>
</evidence>
<dbReference type="PANTHER" id="PTHR43300">
    <property type="entry name" value="ACETYLTRANSFERASE"/>
    <property type="match status" value="1"/>
</dbReference>
<name>A0A1I5S4D6_9PSED</name>
<sequence>MPEIHRLADVQSSSIGAGTRIWQYSVVLPNARIGRNCNICAHTFIENEVVIGDDVTIKSGVYLWDGTVIEDGAFIGPNATFSNDKTPRSKAYPTHYSGPRIKRGASIGANATLLPGVIIGEYAMVGAGAVVTTDVPAFAVVIGNPARILRFLDENDSLPEP</sequence>
<keyword evidence="4 8" id="KW-0808">Transferase</keyword>
<dbReference type="InterPro" id="IPR001451">
    <property type="entry name" value="Hexapep"/>
</dbReference>